<dbReference type="EMBL" id="BAFN01000001">
    <property type="protein sequence ID" value="GAN32776.1"/>
    <property type="molecule type" value="Genomic_DNA"/>
</dbReference>
<keyword evidence="4 5" id="KW-0472">Membrane</keyword>
<protein>
    <submittedName>
        <fullName evidence="6">S-isoprenylcysteine methyltransferase-like protein</fullName>
    </submittedName>
</protein>
<proteinExistence type="predicted"/>
<organism evidence="6 7">
    <name type="scientific">Candidatus Brocadia sinica JPN1</name>
    <dbReference type="NCBI Taxonomy" id="1197129"/>
    <lineage>
        <taxon>Bacteria</taxon>
        <taxon>Pseudomonadati</taxon>
        <taxon>Planctomycetota</taxon>
        <taxon>Candidatus Brocadiia</taxon>
        <taxon>Candidatus Brocadiales</taxon>
        <taxon>Candidatus Brocadiaceae</taxon>
        <taxon>Candidatus Brocadia</taxon>
    </lineage>
</organism>
<evidence type="ECO:0000256" key="5">
    <source>
        <dbReference type="SAM" id="Phobius"/>
    </source>
</evidence>
<name>A0ABQ0JVN8_9BACT</name>
<dbReference type="Proteomes" id="UP000032309">
    <property type="component" value="Unassembled WGS sequence"/>
</dbReference>
<sequence>MFDNHLIEMWEIVVGTTIAVCGQTLRALTIGLAYIKRGGKKKKVYAETLVQDGIFAHCRNPLYLGNILILLGVGIAGNSLLFVLFGIPLLLFAYLAIIHAEENYLGKKFGQEFKDYCRRVNRIIPDFSGIGNTIKSMEFKWNRLVVKEYATPFVWITGLTFLIMKDTYLDYGYDASKYTLWPLSILSMVITCAFFVAWYLKKNKFLRAK</sequence>
<dbReference type="Gene3D" id="1.20.120.1630">
    <property type="match status" value="1"/>
</dbReference>
<keyword evidence="2 5" id="KW-0812">Transmembrane</keyword>
<evidence type="ECO:0000256" key="4">
    <source>
        <dbReference type="ARBA" id="ARBA00023136"/>
    </source>
</evidence>
<evidence type="ECO:0000313" key="6">
    <source>
        <dbReference type="EMBL" id="GAN32776.1"/>
    </source>
</evidence>
<feature type="transmembrane region" description="Helical" evidence="5">
    <location>
        <begin position="178"/>
        <end position="200"/>
    </location>
</feature>
<dbReference type="Pfam" id="PF04191">
    <property type="entry name" value="PEMT"/>
    <property type="match status" value="1"/>
</dbReference>
<accession>A0ABQ0JVN8</accession>
<gene>
    <name evidence="6" type="ORF">BROSI_A1291</name>
</gene>
<evidence type="ECO:0000313" key="7">
    <source>
        <dbReference type="Proteomes" id="UP000032309"/>
    </source>
</evidence>
<feature type="transmembrane region" description="Helical" evidence="5">
    <location>
        <begin position="67"/>
        <end position="97"/>
    </location>
</feature>
<dbReference type="PANTHER" id="PTHR12714">
    <property type="entry name" value="PROTEIN-S ISOPRENYLCYSTEINE O-METHYLTRANSFERASE"/>
    <property type="match status" value="1"/>
</dbReference>
<comment type="subcellular location">
    <subcellularLocation>
        <location evidence="1">Endomembrane system</location>
        <topology evidence="1">Multi-pass membrane protein</topology>
    </subcellularLocation>
</comment>
<evidence type="ECO:0000256" key="3">
    <source>
        <dbReference type="ARBA" id="ARBA00022989"/>
    </source>
</evidence>
<evidence type="ECO:0000256" key="1">
    <source>
        <dbReference type="ARBA" id="ARBA00004127"/>
    </source>
</evidence>
<dbReference type="InterPro" id="IPR007318">
    <property type="entry name" value="Phopholipid_MeTrfase"/>
</dbReference>
<keyword evidence="7" id="KW-1185">Reference proteome</keyword>
<keyword evidence="3 5" id="KW-1133">Transmembrane helix</keyword>
<dbReference type="PANTHER" id="PTHR12714:SF9">
    <property type="entry name" value="PROTEIN-S-ISOPRENYLCYSTEINE O-METHYLTRANSFERASE"/>
    <property type="match status" value="1"/>
</dbReference>
<comment type="caution">
    <text evidence="6">The sequence shown here is derived from an EMBL/GenBank/DDBJ whole genome shotgun (WGS) entry which is preliminary data.</text>
</comment>
<reference evidence="7" key="1">
    <citation type="journal article" date="2015" name="Genome Announc.">
        <title>Draft Genome Sequence of an Anaerobic Ammonium-Oxidizing Bacterium, "Candidatus Brocadia sinica".</title>
        <authorList>
            <person name="Oshiki M."/>
            <person name="Shinyako-Hata K."/>
            <person name="Satoh H."/>
            <person name="Okabe S."/>
        </authorList>
    </citation>
    <scope>NUCLEOTIDE SEQUENCE [LARGE SCALE GENOMIC DNA]</scope>
    <source>
        <strain evidence="7">JPN1</strain>
    </source>
</reference>
<evidence type="ECO:0000256" key="2">
    <source>
        <dbReference type="ARBA" id="ARBA00022692"/>
    </source>
</evidence>
<feature type="transmembrane region" description="Helical" evidence="5">
    <location>
        <begin position="12"/>
        <end position="35"/>
    </location>
</feature>